<dbReference type="Pfam" id="PF07510">
    <property type="entry name" value="GmrSD_C"/>
    <property type="match status" value="1"/>
</dbReference>
<dbReference type="GO" id="GO:0004519">
    <property type="term" value="F:endonuclease activity"/>
    <property type="evidence" value="ECO:0007669"/>
    <property type="project" value="UniProtKB-KW"/>
</dbReference>
<dbReference type="InterPro" id="IPR011089">
    <property type="entry name" value="GmrSD_C"/>
</dbReference>
<gene>
    <name evidence="3" type="ORF">PU634_11925</name>
</gene>
<evidence type="ECO:0000259" key="1">
    <source>
        <dbReference type="Pfam" id="PF03235"/>
    </source>
</evidence>
<keyword evidence="3" id="KW-0540">Nuclease</keyword>
<reference evidence="3 4" key="1">
    <citation type="submission" date="2023-02" db="EMBL/GenBank/DDBJ databases">
        <title>Complete genome sequence of a novel bacterium Oceanimonas sp. NTOU-MSR1 isolated from marine coast sediment.</title>
        <authorList>
            <person name="Yang H.-T."/>
            <person name="Chen Y.-L."/>
            <person name="Ho Y.-N."/>
        </authorList>
    </citation>
    <scope>NUCLEOTIDE SEQUENCE [LARGE SCALE GENOMIC DNA]</scope>
    <source>
        <strain evidence="3 4">NTOU-MSR1</strain>
    </source>
</reference>
<evidence type="ECO:0000313" key="3">
    <source>
        <dbReference type="EMBL" id="WMC09821.1"/>
    </source>
</evidence>
<feature type="domain" description="GmrSD restriction endonucleases N-terminal" evidence="1">
    <location>
        <begin position="11"/>
        <end position="254"/>
    </location>
</feature>
<dbReference type="PANTHER" id="PTHR35149:SF1">
    <property type="entry name" value="DUF5655 DOMAIN-CONTAINING PROTEIN"/>
    <property type="match status" value="1"/>
</dbReference>
<evidence type="ECO:0000259" key="2">
    <source>
        <dbReference type="Pfam" id="PF07510"/>
    </source>
</evidence>
<evidence type="ECO:0000313" key="4">
    <source>
        <dbReference type="Proteomes" id="UP001223802"/>
    </source>
</evidence>
<dbReference type="Pfam" id="PF03235">
    <property type="entry name" value="GmrSD_N"/>
    <property type="match status" value="1"/>
</dbReference>
<keyword evidence="4" id="KW-1185">Reference proteome</keyword>
<name>A0AA50QB76_9GAMM</name>
<proteinExistence type="predicted"/>
<keyword evidence="3" id="KW-0255">Endonuclease</keyword>
<accession>A0AA50QB76</accession>
<organism evidence="3 4">
    <name type="scientific">Oceanimonas pelagia</name>
    <dbReference type="NCBI Taxonomy" id="3028314"/>
    <lineage>
        <taxon>Bacteria</taxon>
        <taxon>Pseudomonadati</taxon>
        <taxon>Pseudomonadota</taxon>
        <taxon>Gammaproteobacteria</taxon>
        <taxon>Aeromonadales</taxon>
        <taxon>Aeromonadaceae</taxon>
        <taxon>Oceanimonas</taxon>
    </lineage>
</organism>
<dbReference type="InterPro" id="IPR004919">
    <property type="entry name" value="GmrSD_N"/>
</dbReference>
<keyword evidence="3" id="KW-0378">Hydrolase</keyword>
<dbReference type="AlphaFoldDB" id="A0AA50QB76"/>
<dbReference type="EMBL" id="CP118224">
    <property type="protein sequence ID" value="WMC09821.1"/>
    <property type="molecule type" value="Genomic_DNA"/>
</dbReference>
<feature type="domain" description="GmrSD restriction endonucleases C-terminal" evidence="2">
    <location>
        <begin position="453"/>
        <end position="591"/>
    </location>
</feature>
<dbReference type="Proteomes" id="UP001223802">
    <property type="component" value="Chromosome"/>
</dbReference>
<sequence>MDVKPNYCSMESLFADSAIYKVPKYQRAYSWYDKNIEQFTSDIAALWSSFEDGGADDGNECTHFFGGIVCVKIKNKDSLDDKAVYLLVDGQQRLSTTVLLISRLIEYIKELKLDEHYSGIRERRIEKYRNGFIHFTTEENDKLISYPRISLSKRDYEFYDKLITGGEFTIAEIESHDLLIKAAKKIDAWLKSLFPSSLSPSDKLTQADHLYKVVSKFCKILVIRMSDVNDAYKLFQVINDRGRSLTASDLLRASSLGAIDSIGVDDDTIHELEAVWDGITSQSSKSTDDKLIAYYTSKIGKSCKKTSLFETFNNSFFSDPENVTSEIKSLQMGIDVYDKLKSGVWPYDKSKLTGFQKRKLYNLVVTFKHTHCIPLLMAATQLPEKKFYQIVFFLERFFFIFRVALEKRMTGVTKLYHSSILSINKQPSTYQVKYLISELQAIFKRNVTALDIENYILKLNYIPGGDNRHIKYILSSIEESWKYLELNKRHAVTMYRHAFKGLTDDYFVFTIEHIYPRNAKVENVDPSLEEVKNSISNLAILYGQDNESFTNLSFSEKRKEYAKSRLNSTIVLSKLNSWNVDCLNSRKERLLDDIVNVFGLGVELGKLNKNKSGSLLALSNSDKSVVEPVVS</sequence>
<dbReference type="PANTHER" id="PTHR35149">
    <property type="entry name" value="SLL5132 PROTEIN"/>
    <property type="match status" value="1"/>
</dbReference>
<dbReference type="KEGG" id="ope:PU634_11925"/>
<dbReference type="RefSeq" id="WP_306761038.1">
    <property type="nucleotide sequence ID" value="NZ_CP118224.1"/>
</dbReference>
<protein>
    <submittedName>
        <fullName evidence="3">DUF262 domain-containing HNH endonuclease family protein</fullName>
    </submittedName>
</protein>